<dbReference type="AlphaFoldDB" id="A0A847VCP4"/>
<keyword evidence="4" id="KW-0408">Iron</keyword>
<dbReference type="GO" id="GO:0002926">
    <property type="term" value="P:tRNA wobble base 5-methoxycarbonylmethyl-2-thiouridinylation"/>
    <property type="evidence" value="ECO:0007669"/>
    <property type="project" value="TreeGrafter"/>
</dbReference>
<proteinExistence type="predicted"/>
<dbReference type="EMBL" id="JAAZIL010000015">
    <property type="protein sequence ID" value="NLZ24251.1"/>
    <property type="molecule type" value="Genomic_DNA"/>
</dbReference>
<evidence type="ECO:0000256" key="4">
    <source>
        <dbReference type="ARBA" id="ARBA00023004"/>
    </source>
</evidence>
<evidence type="ECO:0000256" key="3">
    <source>
        <dbReference type="ARBA" id="ARBA00022723"/>
    </source>
</evidence>
<dbReference type="Proteomes" id="UP000564033">
    <property type="component" value="Unassembled WGS sequence"/>
</dbReference>
<keyword evidence="3" id="KW-0479">Metal-binding</keyword>
<keyword evidence="1" id="KW-0004">4Fe-4S</keyword>
<dbReference type="PANTHER" id="PTHR11135">
    <property type="entry name" value="HISTONE ACETYLTRANSFERASE-RELATED"/>
    <property type="match status" value="1"/>
</dbReference>
<dbReference type="Gene3D" id="3.40.630.30">
    <property type="match status" value="1"/>
</dbReference>
<dbReference type="GO" id="GO:0016740">
    <property type="term" value="F:transferase activity"/>
    <property type="evidence" value="ECO:0007669"/>
    <property type="project" value="UniProtKB-KW"/>
</dbReference>
<organism evidence="6 7">
    <name type="scientific">Candidatus Dojkabacteria bacterium</name>
    <dbReference type="NCBI Taxonomy" id="2099670"/>
    <lineage>
        <taxon>Bacteria</taxon>
        <taxon>Candidatus Dojkabacteria</taxon>
    </lineage>
</organism>
<dbReference type="SUPFAM" id="SSF55729">
    <property type="entry name" value="Acyl-CoA N-acyltransferases (Nat)"/>
    <property type="match status" value="1"/>
</dbReference>
<dbReference type="PANTHER" id="PTHR11135:SF0">
    <property type="entry name" value="ELONGATOR COMPLEX PROTEIN 3"/>
    <property type="match status" value="1"/>
</dbReference>
<evidence type="ECO:0000256" key="5">
    <source>
        <dbReference type="ARBA" id="ARBA00023014"/>
    </source>
</evidence>
<evidence type="ECO:0000313" key="6">
    <source>
        <dbReference type="EMBL" id="NLZ24251.1"/>
    </source>
</evidence>
<gene>
    <name evidence="6" type="ORF">GX888_00675</name>
</gene>
<keyword evidence="2" id="KW-0949">S-adenosyl-L-methionine</keyword>
<feature type="non-terminal residue" evidence="6">
    <location>
        <position position="1"/>
    </location>
</feature>
<sequence>YCRLTRVVRDIPSTEIVAGNKYTNFRQIAEREIEKQGKTIQDIRNREIRAESVNEKDLELEVIKYDTTVSEEYFLSFKTKKHDKICSFLRLSLPTTDGYIDELKECSIIREVHVYGTVVNLGKGSEGEAQHLGLGTKMIKIAEEISKKNGFRQIAVISAIGTRRYYEKRGYKNLSLYMTKKL</sequence>
<name>A0A847VCP4_9BACT</name>
<dbReference type="GO" id="GO:0005737">
    <property type="term" value="C:cytoplasm"/>
    <property type="evidence" value="ECO:0007669"/>
    <property type="project" value="TreeGrafter"/>
</dbReference>
<evidence type="ECO:0000313" key="7">
    <source>
        <dbReference type="Proteomes" id="UP000564033"/>
    </source>
</evidence>
<accession>A0A847VCP4</accession>
<dbReference type="InterPro" id="IPR016181">
    <property type="entry name" value="Acyl_CoA_acyltransferase"/>
</dbReference>
<evidence type="ECO:0000256" key="1">
    <source>
        <dbReference type="ARBA" id="ARBA00022485"/>
    </source>
</evidence>
<comment type="caution">
    <text evidence="6">The sequence shown here is derived from an EMBL/GenBank/DDBJ whole genome shotgun (WGS) entry which is preliminary data.</text>
</comment>
<keyword evidence="6" id="KW-0808">Transferase</keyword>
<dbReference type="GO" id="GO:0046872">
    <property type="term" value="F:metal ion binding"/>
    <property type="evidence" value="ECO:0007669"/>
    <property type="project" value="UniProtKB-KW"/>
</dbReference>
<reference evidence="6 7" key="1">
    <citation type="journal article" date="2020" name="Biotechnol. Biofuels">
        <title>New insights from the biogas microbiome by comprehensive genome-resolved metagenomics of nearly 1600 species originating from multiple anaerobic digesters.</title>
        <authorList>
            <person name="Campanaro S."/>
            <person name="Treu L."/>
            <person name="Rodriguez-R L.M."/>
            <person name="Kovalovszki A."/>
            <person name="Ziels R.M."/>
            <person name="Maus I."/>
            <person name="Zhu X."/>
            <person name="Kougias P.G."/>
            <person name="Basile A."/>
            <person name="Luo G."/>
            <person name="Schluter A."/>
            <person name="Konstantinidis K.T."/>
            <person name="Angelidaki I."/>
        </authorList>
    </citation>
    <scope>NUCLEOTIDE SEQUENCE [LARGE SCALE GENOMIC DNA]</scope>
    <source>
        <strain evidence="6">AS19jrsBPTG_9</strain>
    </source>
</reference>
<keyword evidence="5" id="KW-0411">Iron-sulfur</keyword>
<protein>
    <submittedName>
        <fullName evidence="6">GNAT family N-acetyltransferase</fullName>
    </submittedName>
</protein>
<dbReference type="GO" id="GO:0051539">
    <property type="term" value="F:4 iron, 4 sulfur cluster binding"/>
    <property type="evidence" value="ECO:0007669"/>
    <property type="project" value="UniProtKB-KW"/>
</dbReference>
<evidence type="ECO:0000256" key="2">
    <source>
        <dbReference type="ARBA" id="ARBA00022691"/>
    </source>
</evidence>
<dbReference type="InterPro" id="IPR039661">
    <property type="entry name" value="ELP3"/>
</dbReference>